<dbReference type="EMBL" id="HACG01037475">
    <property type="protein sequence ID" value="CEK84340.1"/>
    <property type="molecule type" value="Transcribed_RNA"/>
</dbReference>
<protein>
    <submittedName>
        <fullName evidence="1">Uncharacterized protein</fullName>
    </submittedName>
</protein>
<accession>A0A0B7AWP6</accession>
<name>A0A0B7AWP6_9EUPU</name>
<proteinExistence type="predicted"/>
<reference evidence="1" key="1">
    <citation type="submission" date="2014-12" db="EMBL/GenBank/DDBJ databases">
        <title>Insight into the proteome of Arion vulgaris.</title>
        <authorList>
            <person name="Aradska J."/>
            <person name="Bulat T."/>
            <person name="Smidak R."/>
            <person name="Sarate P."/>
            <person name="Gangsoo J."/>
            <person name="Sialana F."/>
            <person name="Bilban M."/>
            <person name="Lubec G."/>
        </authorList>
    </citation>
    <scope>NUCLEOTIDE SEQUENCE</scope>
    <source>
        <tissue evidence="1">Skin</tissue>
    </source>
</reference>
<sequence>MGGKNVAYIIELLKHPSEQITLQGFLESSLPKKQLKINTILHKKQTTVNIKYN</sequence>
<organism evidence="1">
    <name type="scientific">Arion vulgaris</name>
    <dbReference type="NCBI Taxonomy" id="1028688"/>
    <lineage>
        <taxon>Eukaryota</taxon>
        <taxon>Metazoa</taxon>
        <taxon>Spiralia</taxon>
        <taxon>Lophotrochozoa</taxon>
        <taxon>Mollusca</taxon>
        <taxon>Gastropoda</taxon>
        <taxon>Heterobranchia</taxon>
        <taxon>Euthyneura</taxon>
        <taxon>Panpulmonata</taxon>
        <taxon>Eupulmonata</taxon>
        <taxon>Stylommatophora</taxon>
        <taxon>Helicina</taxon>
        <taxon>Arionoidea</taxon>
        <taxon>Arionidae</taxon>
        <taxon>Arion</taxon>
    </lineage>
</organism>
<evidence type="ECO:0000313" key="1">
    <source>
        <dbReference type="EMBL" id="CEK84340.1"/>
    </source>
</evidence>
<dbReference type="AlphaFoldDB" id="A0A0B7AWP6"/>
<gene>
    <name evidence="1" type="primary">ORF142195</name>
</gene>